<dbReference type="InterPro" id="IPR005814">
    <property type="entry name" value="Aminotrans_3"/>
</dbReference>
<keyword evidence="3 8" id="KW-0032">Aminotransferase</keyword>
<dbReference type="InterPro" id="IPR015421">
    <property type="entry name" value="PyrdxlP-dep_Trfase_major"/>
</dbReference>
<protein>
    <submittedName>
        <fullName evidence="8">Acetylornithine aminotransferase</fullName>
        <ecNumber evidence="8">2.6.1.11</ecNumber>
    </submittedName>
</protein>
<evidence type="ECO:0000256" key="3">
    <source>
        <dbReference type="ARBA" id="ARBA00022576"/>
    </source>
</evidence>
<dbReference type="EC" id="2.6.1.11" evidence="8"/>
<evidence type="ECO:0000256" key="7">
    <source>
        <dbReference type="ARBA" id="ARBA00029440"/>
    </source>
</evidence>
<reference evidence="8" key="1">
    <citation type="submission" date="2014-09" db="EMBL/GenBank/DDBJ databases">
        <authorList>
            <person name="Probst J Alexander"/>
        </authorList>
    </citation>
    <scope>NUCLEOTIDE SEQUENCE</scope>
</reference>
<evidence type="ECO:0000256" key="4">
    <source>
        <dbReference type="ARBA" id="ARBA00022605"/>
    </source>
</evidence>
<evidence type="ECO:0000256" key="1">
    <source>
        <dbReference type="ARBA" id="ARBA00001933"/>
    </source>
</evidence>
<keyword evidence="6" id="KW-0663">Pyridoxal phosphate</keyword>
<dbReference type="InterPro" id="IPR049704">
    <property type="entry name" value="Aminotrans_3_PPA_site"/>
</dbReference>
<dbReference type="InterPro" id="IPR015422">
    <property type="entry name" value="PyrdxlP-dep_Trfase_small"/>
</dbReference>
<dbReference type="GO" id="GO:0005739">
    <property type="term" value="C:mitochondrion"/>
    <property type="evidence" value="ECO:0007669"/>
    <property type="project" value="UniProtKB-SubCell"/>
</dbReference>
<dbReference type="GO" id="GO:0042802">
    <property type="term" value="F:identical protein binding"/>
    <property type="evidence" value="ECO:0007669"/>
    <property type="project" value="TreeGrafter"/>
</dbReference>
<keyword evidence="4" id="KW-0028">Amino-acid biosynthesis</keyword>
<dbReference type="NCBIfam" id="TIGR00707">
    <property type="entry name" value="argD"/>
    <property type="match status" value="1"/>
</dbReference>
<dbReference type="CDD" id="cd00610">
    <property type="entry name" value="OAT_like"/>
    <property type="match status" value="1"/>
</dbReference>
<dbReference type="InterPro" id="IPR004636">
    <property type="entry name" value="AcOrn/SuccOrn_fam"/>
</dbReference>
<dbReference type="GO" id="GO:0006526">
    <property type="term" value="P:L-arginine biosynthetic process"/>
    <property type="evidence" value="ECO:0007669"/>
    <property type="project" value="UniProtKB-ARBA"/>
</dbReference>
<sequence length="388" mass="43273">MENFKDKEIIEKEAKFYTHTFSRLPVVIERGKGMYLRDVNGTKYLDMFAGIGVNSVGHCNKEVVKAIKKQSGILMHTSNWLYTIPQIELAEKLTKISGMDKVFFTNDGTEAVEAAIKLVRRGKKKEIIAMEHDFHGRTLGSLSLTWKENFRKPFEPLIPFTKFAEYNNIGALEKAITENTTAVILEPIQSESGTIIPDKGYLKAVRQLCDEKGIYMVVDEVAVGFGRTGKMFCFQHENIMPDVITVAKAMGGGFPVGAMLCRGIDFNQGEHGGTYIGNPLACAAANASIDYITDNNLPENARITGEYLIKNLNELKGKNLKIKEIRGKGLLIGIDVEDAKKTVMELIENKIMAIWTGNTVRLLPPLIISKKECDKFLDALNKCKSLKK</sequence>
<dbReference type="GO" id="GO:0030170">
    <property type="term" value="F:pyridoxal phosphate binding"/>
    <property type="evidence" value="ECO:0007669"/>
    <property type="project" value="InterPro"/>
</dbReference>
<dbReference type="InterPro" id="IPR050103">
    <property type="entry name" value="Class-III_PLP-dep_AT"/>
</dbReference>
<dbReference type="Gene3D" id="3.40.640.10">
    <property type="entry name" value="Type I PLP-dependent aspartate aminotransferase-like (Major domain)"/>
    <property type="match status" value="1"/>
</dbReference>
<proteinExistence type="predicted"/>
<dbReference type="GO" id="GO:0003992">
    <property type="term" value="F:N2-acetyl-L-ornithine:2-oxoglutarate 5-aminotransferase activity"/>
    <property type="evidence" value="ECO:0007669"/>
    <property type="project" value="UniProtKB-EC"/>
</dbReference>
<comment type="cofactor">
    <cofactor evidence="1">
        <name>pyridoxal 5'-phosphate</name>
        <dbReference type="ChEBI" id="CHEBI:597326"/>
    </cofactor>
</comment>
<dbReference type="AlphaFoldDB" id="A0A098EBE0"/>
<accession>A0A098EBE0</accession>
<comment type="subcellular location">
    <subcellularLocation>
        <location evidence="2">Mitochondrion</location>
    </subcellularLocation>
</comment>
<dbReference type="PIRSF" id="PIRSF000521">
    <property type="entry name" value="Transaminase_4ab_Lys_Orn"/>
    <property type="match status" value="1"/>
</dbReference>
<dbReference type="EMBL" id="CCXY01000131">
    <property type="protein sequence ID" value="CEG12340.1"/>
    <property type="molecule type" value="Genomic_DNA"/>
</dbReference>
<keyword evidence="5 8" id="KW-0808">Transferase</keyword>
<organism evidence="8">
    <name type="scientific">groundwater metagenome</name>
    <dbReference type="NCBI Taxonomy" id="717931"/>
    <lineage>
        <taxon>unclassified sequences</taxon>
        <taxon>metagenomes</taxon>
        <taxon>ecological metagenomes</taxon>
    </lineage>
</organism>
<comment type="pathway">
    <text evidence="7">Amino-acid biosynthesis.</text>
</comment>
<dbReference type="NCBIfam" id="NF002325">
    <property type="entry name" value="PRK01278.1"/>
    <property type="match status" value="1"/>
</dbReference>
<dbReference type="PANTHER" id="PTHR11986:SF79">
    <property type="entry name" value="ACETYLORNITHINE AMINOTRANSFERASE, MITOCHONDRIAL"/>
    <property type="match status" value="1"/>
</dbReference>
<evidence type="ECO:0000313" key="8">
    <source>
        <dbReference type="EMBL" id="CEG12340.1"/>
    </source>
</evidence>
<dbReference type="PROSITE" id="PS00600">
    <property type="entry name" value="AA_TRANSFER_CLASS_3"/>
    <property type="match status" value="1"/>
</dbReference>
<dbReference type="InterPro" id="IPR015424">
    <property type="entry name" value="PyrdxlP-dep_Trfase"/>
</dbReference>
<gene>
    <name evidence="8" type="primary">argD</name>
    <name evidence="8" type="ORF">MSIBF_A2160001</name>
</gene>
<evidence type="ECO:0000256" key="6">
    <source>
        <dbReference type="ARBA" id="ARBA00022898"/>
    </source>
</evidence>
<evidence type="ECO:0000256" key="5">
    <source>
        <dbReference type="ARBA" id="ARBA00022679"/>
    </source>
</evidence>
<evidence type="ECO:0000256" key="2">
    <source>
        <dbReference type="ARBA" id="ARBA00004173"/>
    </source>
</evidence>
<dbReference type="SUPFAM" id="SSF53383">
    <property type="entry name" value="PLP-dependent transferases"/>
    <property type="match status" value="1"/>
</dbReference>
<dbReference type="PANTHER" id="PTHR11986">
    <property type="entry name" value="AMINOTRANSFERASE CLASS III"/>
    <property type="match status" value="1"/>
</dbReference>
<dbReference type="FunFam" id="3.40.640.10:FF:000004">
    <property type="entry name" value="Acetylornithine aminotransferase"/>
    <property type="match status" value="1"/>
</dbReference>
<dbReference type="Pfam" id="PF00202">
    <property type="entry name" value="Aminotran_3"/>
    <property type="match status" value="1"/>
</dbReference>
<dbReference type="Gene3D" id="3.90.1150.10">
    <property type="entry name" value="Aspartate Aminotransferase, domain 1"/>
    <property type="match status" value="1"/>
</dbReference>
<name>A0A098EBE0_9ZZZZ</name>